<accession>A0A1I6PRG2</accession>
<sequence>MELHPQVRASLVAQTNPTYLGYCDPGAGVGYRIAFYGEGIWEQVETAFPVMTHEEARALIAAAEQLTERLMTRIAKARAA</sequence>
<proteinExistence type="predicted"/>
<gene>
    <name evidence="1" type="ORF">SAMN05192570_1213</name>
</gene>
<organism evidence="1 2">
    <name type="scientific">Brevundimonas viscosa</name>
    <dbReference type="NCBI Taxonomy" id="871741"/>
    <lineage>
        <taxon>Bacteria</taxon>
        <taxon>Pseudomonadati</taxon>
        <taxon>Pseudomonadota</taxon>
        <taxon>Alphaproteobacteria</taxon>
        <taxon>Caulobacterales</taxon>
        <taxon>Caulobacteraceae</taxon>
        <taxon>Brevundimonas</taxon>
    </lineage>
</organism>
<dbReference type="RefSeq" id="WP_092307835.1">
    <property type="nucleotide sequence ID" value="NZ_FOZV01000002.1"/>
</dbReference>
<name>A0A1I6PRG2_9CAUL</name>
<dbReference type="AlphaFoldDB" id="A0A1I6PRG2"/>
<dbReference type="EMBL" id="FOZV01000002">
    <property type="protein sequence ID" value="SFS42797.1"/>
    <property type="molecule type" value="Genomic_DNA"/>
</dbReference>
<dbReference type="Proteomes" id="UP000198788">
    <property type="component" value="Unassembled WGS sequence"/>
</dbReference>
<dbReference type="STRING" id="871741.SAMN05192570_1213"/>
<evidence type="ECO:0000313" key="1">
    <source>
        <dbReference type="EMBL" id="SFS42797.1"/>
    </source>
</evidence>
<protein>
    <submittedName>
        <fullName evidence="1">Uncharacterized protein</fullName>
    </submittedName>
</protein>
<evidence type="ECO:0000313" key="2">
    <source>
        <dbReference type="Proteomes" id="UP000198788"/>
    </source>
</evidence>
<reference evidence="2" key="1">
    <citation type="submission" date="2016-10" db="EMBL/GenBank/DDBJ databases">
        <authorList>
            <person name="Varghese N."/>
            <person name="Submissions S."/>
        </authorList>
    </citation>
    <scope>NUCLEOTIDE SEQUENCE [LARGE SCALE GENOMIC DNA]</scope>
    <source>
        <strain evidence="2">CGMCC 1.10683</strain>
    </source>
</reference>
<keyword evidence="2" id="KW-1185">Reference proteome</keyword>